<evidence type="ECO:0000313" key="2">
    <source>
        <dbReference type="EMBL" id="MBE6512214.1"/>
    </source>
</evidence>
<comment type="caution">
    <text evidence="2">The sequence shown here is derived from an EMBL/GenBank/DDBJ whole genome shotgun (WGS) entry which is preliminary data.</text>
</comment>
<keyword evidence="1" id="KW-0812">Transmembrane</keyword>
<dbReference type="Pfam" id="PF11299">
    <property type="entry name" value="DUF3100"/>
    <property type="match status" value="1"/>
</dbReference>
<gene>
    <name evidence="2" type="ORF">E7Z75_03540</name>
</gene>
<feature type="transmembrane region" description="Helical" evidence="1">
    <location>
        <begin position="371"/>
        <end position="392"/>
    </location>
</feature>
<feature type="transmembrane region" description="Helical" evidence="1">
    <location>
        <begin position="65"/>
        <end position="82"/>
    </location>
</feature>
<feature type="transmembrane region" description="Helical" evidence="1">
    <location>
        <begin position="129"/>
        <end position="151"/>
    </location>
</feature>
<dbReference type="Proteomes" id="UP000732619">
    <property type="component" value="Unassembled WGS sequence"/>
</dbReference>
<feature type="transmembrane region" description="Helical" evidence="1">
    <location>
        <begin position="404"/>
        <end position="423"/>
    </location>
</feature>
<dbReference type="EMBL" id="SUTG01000010">
    <property type="protein sequence ID" value="MBE6512214.1"/>
    <property type="molecule type" value="Genomic_DNA"/>
</dbReference>
<evidence type="ECO:0000256" key="1">
    <source>
        <dbReference type="SAM" id="Phobius"/>
    </source>
</evidence>
<keyword evidence="1" id="KW-0472">Membrane</keyword>
<dbReference type="AlphaFoldDB" id="A0A8T3VL17"/>
<feature type="transmembrane region" description="Helical" evidence="1">
    <location>
        <begin position="184"/>
        <end position="211"/>
    </location>
</feature>
<feature type="transmembrane region" description="Helical" evidence="1">
    <location>
        <begin position="435"/>
        <end position="460"/>
    </location>
</feature>
<evidence type="ECO:0000313" key="3">
    <source>
        <dbReference type="Proteomes" id="UP000732619"/>
    </source>
</evidence>
<accession>A0A8T3VL17</accession>
<sequence>MINIIGSDFITDQSSHPYREKTDRAIKKRPPWKEYNLHIVVFILVIISMFIGVKEIKITDTISVLLLPLIYALVMGLGLYLAKPIKFVGSKQSKVAEGAMVLFIGVLIAKLAISSGQSINIIFQVGPALVLQLLGDLGTLIALPVALLLGFRREVIGMASSICREPNLGVIIDKYGFKSPETRGVLAIFVIGSIIGTPYISFLSSICVSLIPFHPYAFAMASGIGSASMNAAALVPLVHTYPAMATQLEAFAGCSNILSFCLGIYMCIFISLPIAERLYKWISPRIGKDDEHTIDDEYAIEGVKDDKYASSEDLTSGKLKRWATFLVIFSFIVAIGNFVGYKTPISDVFIGMLLISLITIIGMSLERIIPWNIQSIIYISLIGIIVAIPGVPTADFIVHYVSQIELTTICTAFLAYVGIAIGNDWEEFKKIGWKGIIIAMIVITGTYLGSASIANVVLLLTGMI</sequence>
<feature type="transmembrane region" description="Helical" evidence="1">
    <location>
        <begin position="250"/>
        <end position="275"/>
    </location>
</feature>
<organism evidence="2 3">
    <name type="scientific">Methanobrevibacter olleyae</name>
    <dbReference type="NCBI Taxonomy" id="294671"/>
    <lineage>
        <taxon>Archaea</taxon>
        <taxon>Methanobacteriati</taxon>
        <taxon>Methanobacteriota</taxon>
        <taxon>Methanomada group</taxon>
        <taxon>Methanobacteria</taxon>
        <taxon>Methanobacteriales</taxon>
        <taxon>Methanobacteriaceae</taxon>
        <taxon>Methanobrevibacter</taxon>
    </lineage>
</organism>
<feature type="transmembrane region" description="Helical" evidence="1">
    <location>
        <begin position="217"/>
        <end position="238"/>
    </location>
</feature>
<feature type="transmembrane region" description="Helical" evidence="1">
    <location>
        <begin position="348"/>
        <end position="365"/>
    </location>
</feature>
<feature type="transmembrane region" description="Helical" evidence="1">
    <location>
        <begin position="102"/>
        <end position="123"/>
    </location>
</feature>
<feature type="transmembrane region" description="Helical" evidence="1">
    <location>
        <begin position="35"/>
        <end position="53"/>
    </location>
</feature>
<keyword evidence="1" id="KW-1133">Transmembrane helix</keyword>
<reference evidence="2" key="1">
    <citation type="submission" date="2019-04" db="EMBL/GenBank/DDBJ databases">
        <title>Evolution of Biomass-Degrading Anaerobic Consortia Revealed by Metagenomics.</title>
        <authorList>
            <person name="Peng X."/>
        </authorList>
    </citation>
    <scope>NUCLEOTIDE SEQUENCE</scope>
    <source>
        <strain evidence="2">SIG14</strain>
    </source>
</reference>
<protein>
    <submittedName>
        <fullName evidence="2">DUF3100 domain-containing protein</fullName>
    </submittedName>
</protein>
<feature type="transmembrane region" description="Helical" evidence="1">
    <location>
        <begin position="322"/>
        <end position="341"/>
    </location>
</feature>
<name>A0A8T3VL17_METOL</name>
<dbReference type="InterPro" id="IPR021450">
    <property type="entry name" value="DUF3100"/>
</dbReference>
<proteinExistence type="predicted"/>